<dbReference type="AlphaFoldDB" id="A0A8K0I6E2"/>
<evidence type="ECO:0000256" key="1">
    <source>
        <dbReference type="SAM" id="MobiDB-lite"/>
    </source>
</evidence>
<gene>
    <name evidence="2" type="ORF">COCNU_04G008050</name>
</gene>
<evidence type="ECO:0000313" key="2">
    <source>
        <dbReference type="EMBL" id="KAG1338499.1"/>
    </source>
</evidence>
<reference evidence="2" key="2">
    <citation type="submission" date="2019-07" db="EMBL/GenBank/DDBJ databases">
        <authorList>
            <person name="Yang Y."/>
            <person name="Bocs S."/>
            <person name="Baudouin L."/>
        </authorList>
    </citation>
    <scope>NUCLEOTIDE SEQUENCE</scope>
    <source>
        <tissue evidence="2">Spear leaf of Hainan Tall coconut</tissue>
    </source>
</reference>
<organism evidence="2 3">
    <name type="scientific">Cocos nucifera</name>
    <name type="common">Coconut palm</name>
    <dbReference type="NCBI Taxonomy" id="13894"/>
    <lineage>
        <taxon>Eukaryota</taxon>
        <taxon>Viridiplantae</taxon>
        <taxon>Streptophyta</taxon>
        <taxon>Embryophyta</taxon>
        <taxon>Tracheophyta</taxon>
        <taxon>Spermatophyta</taxon>
        <taxon>Magnoliopsida</taxon>
        <taxon>Liliopsida</taxon>
        <taxon>Arecaceae</taxon>
        <taxon>Arecoideae</taxon>
        <taxon>Cocoseae</taxon>
        <taxon>Attaleinae</taxon>
        <taxon>Cocos</taxon>
    </lineage>
</organism>
<keyword evidence="3" id="KW-1185">Reference proteome</keyword>
<name>A0A8K0I6E2_COCNU</name>
<evidence type="ECO:0000313" key="3">
    <source>
        <dbReference type="Proteomes" id="UP000797356"/>
    </source>
</evidence>
<dbReference type="Proteomes" id="UP000797356">
    <property type="component" value="Chromosome 4"/>
</dbReference>
<comment type="caution">
    <text evidence="2">The sequence shown here is derived from an EMBL/GenBank/DDBJ whole genome shotgun (WGS) entry which is preliminary data.</text>
</comment>
<sequence length="107" mass="12157">MDAIPAPPEQHEVVDKGKKKKDAIRKRLRRMVENSSGEGSDKMIGKEDAERFDVSFAAFLKLGHYLFAHSKMANLHQVEFSKALCEAQAEIERIQAEVERLKMASKE</sequence>
<dbReference type="EMBL" id="CM017875">
    <property type="protein sequence ID" value="KAG1338499.1"/>
    <property type="molecule type" value="Genomic_DNA"/>
</dbReference>
<accession>A0A8K0I6E2</accession>
<proteinExistence type="predicted"/>
<feature type="region of interest" description="Disordered" evidence="1">
    <location>
        <begin position="1"/>
        <end position="43"/>
    </location>
</feature>
<protein>
    <submittedName>
        <fullName evidence="2">Uncharacterized protein</fullName>
    </submittedName>
</protein>
<reference evidence="2" key="1">
    <citation type="journal article" date="2017" name="Gigascience">
        <title>The genome draft of coconut (Cocos nucifera).</title>
        <authorList>
            <person name="Xiao Y."/>
            <person name="Xu P."/>
            <person name="Fan H."/>
            <person name="Baudouin L."/>
            <person name="Xia W."/>
            <person name="Bocs S."/>
            <person name="Xu J."/>
            <person name="Li Q."/>
            <person name="Guo A."/>
            <person name="Zhou L."/>
            <person name="Li J."/>
            <person name="Wu Y."/>
            <person name="Ma Z."/>
            <person name="Armero A."/>
            <person name="Issali A.E."/>
            <person name="Liu N."/>
            <person name="Peng M."/>
            <person name="Yang Y."/>
        </authorList>
    </citation>
    <scope>NUCLEOTIDE SEQUENCE</scope>
    <source>
        <tissue evidence="2">Spear leaf of Hainan Tall coconut</tissue>
    </source>
</reference>
<feature type="compositionally biased region" description="Basic residues" evidence="1">
    <location>
        <begin position="17"/>
        <end position="29"/>
    </location>
</feature>